<feature type="domain" description="N-acetyltransferase" evidence="3">
    <location>
        <begin position="2"/>
        <end position="170"/>
    </location>
</feature>
<comment type="caution">
    <text evidence="4">The sequence shown here is derived from an EMBL/GenBank/DDBJ whole genome shotgun (WGS) entry which is preliminary data.</text>
</comment>
<name>A0ABQ6PUY6_9BACT</name>
<dbReference type="CDD" id="cd04301">
    <property type="entry name" value="NAT_SF"/>
    <property type="match status" value="1"/>
</dbReference>
<dbReference type="InterPro" id="IPR016181">
    <property type="entry name" value="Acyl_CoA_acyltransferase"/>
</dbReference>
<protein>
    <submittedName>
        <fullName evidence="4">GNAT family N-acetyltransferase</fullName>
    </submittedName>
</protein>
<keyword evidence="1" id="KW-0808">Transferase</keyword>
<dbReference type="Proteomes" id="UP001338309">
    <property type="component" value="Unassembled WGS sequence"/>
</dbReference>
<reference evidence="4 5" key="1">
    <citation type="submission" date="2023-08" db="EMBL/GenBank/DDBJ databases">
        <title>Draft genome sequence of Algoriphagus confluentis.</title>
        <authorList>
            <person name="Takatani N."/>
            <person name="Hosokawa M."/>
            <person name="Sawabe T."/>
        </authorList>
    </citation>
    <scope>NUCLEOTIDE SEQUENCE [LARGE SCALE GENOMIC DNA]</scope>
    <source>
        <strain evidence="4 5">NBRC 111222</strain>
    </source>
</reference>
<dbReference type="Gene3D" id="3.40.630.30">
    <property type="match status" value="1"/>
</dbReference>
<dbReference type="PANTHER" id="PTHR43877">
    <property type="entry name" value="AMINOALKYLPHOSPHONATE N-ACETYLTRANSFERASE-RELATED-RELATED"/>
    <property type="match status" value="1"/>
</dbReference>
<sequence length="170" mass="19424">MISIRKAIPSDLADLLHMARTAFLQAFTAGNKPENVEAYLAEAFTLNQFEKELANPASTFFVAELEGEIIGYTKVNQVPAQTDIHDPESLEIARLYVLEEHLGSGFGKRLLDTAIDFAKQNQKKYLWLGVWEHNPRAIRFYEKNGLRIFGSHPFPFGDEIQTDYLMRIDF</sequence>
<evidence type="ECO:0000256" key="1">
    <source>
        <dbReference type="ARBA" id="ARBA00022679"/>
    </source>
</evidence>
<organism evidence="4 5">
    <name type="scientific">Algoriphagus confluentis</name>
    <dbReference type="NCBI Taxonomy" id="1697556"/>
    <lineage>
        <taxon>Bacteria</taxon>
        <taxon>Pseudomonadati</taxon>
        <taxon>Bacteroidota</taxon>
        <taxon>Cytophagia</taxon>
        <taxon>Cytophagales</taxon>
        <taxon>Cyclobacteriaceae</taxon>
        <taxon>Algoriphagus</taxon>
    </lineage>
</organism>
<keyword evidence="2" id="KW-0012">Acyltransferase</keyword>
<dbReference type="InterPro" id="IPR050832">
    <property type="entry name" value="Bact_Acetyltransf"/>
</dbReference>
<dbReference type="Pfam" id="PF00583">
    <property type="entry name" value="Acetyltransf_1"/>
    <property type="match status" value="1"/>
</dbReference>
<dbReference type="InterPro" id="IPR000182">
    <property type="entry name" value="GNAT_dom"/>
</dbReference>
<accession>A0ABQ6PUY6</accession>
<evidence type="ECO:0000256" key="2">
    <source>
        <dbReference type="ARBA" id="ARBA00023315"/>
    </source>
</evidence>
<dbReference type="RefSeq" id="WP_338225270.1">
    <property type="nucleotide sequence ID" value="NZ_BTPD01000010.1"/>
</dbReference>
<proteinExistence type="predicted"/>
<evidence type="ECO:0000313" key="4">
    <source>
        <dbReference type="EMBL" id="GMQ30562.1"/>
    </source>
</evidence>
<dbReference type="SUPFAM" id="SSF55729">
    <property type="entry name" value="Acyl-CoA N-acyltransferases (Nat)"/>
    <property type="match status" value="1"/>
</dbReference>
<evidence type="ECO:0000313" key="5">
    <source>
        <dbReference type="Proteomes" id="UP001338309"/>
    </source>
</evidence>
<gene>
    <name evidence="4" type="ORF">Aconfl_32050</name>
</gene>
<dbReference type="PROSITE" id="PS51186">
    <property type="entry name" value="GNAT"/>
    <property type="match status" value="1"/>
</dbReference>
<keyword evidence="5" id="KW-1185">Reference proteome</keyword>
<dbReference type="EMBL" id="BTPD01000010">
    <property type="protein sequence ID" value="GMQ30562.1"/>
    <property type="molecule type" value="Genomic_DNA"/>
</dbReference>
<evidence type="ECO:0000259" key="3">
    <source>
        <dbReference type="PROSITE" id="PS51186"/>
    </source>
</evidence>